<dbReference type="Proteomes" id="UP000694680">
    <property type="component" value="Chromosome 22"/>
</dbReference>
<accession>A0A8C5GTV0</accession>
<reference evidence="1" key="2">
    <citation type="submission" date="2025-08" db="UniProtKB">
        <authorList>
            <consortium name="Ensembl"/>
        </authorList>
    </citation>
    <scope>IDENTIFICATION</scope>
</reference>
<dbReference type="PANTHER" id="PTHR35350">
    <property type="entry name" value="HYPOTHETICAL LOC314168"/>
    <property type="match status" value="1"/>
</dbReference>
<name>A0A8C5GTV0_GOUWI</name>
<dbReference type="CTD" id="122525"/>
<evidence type="ECO:0000313" key="1">
    <source>
        <dbReference type="Ensembl" id="ENSGWIP00000035601.1"/>
    </source>
</evidence>
<protein>
    <submittedName>
        <fullName evidence="1">Uncharacterized protein</fullName>
    </submittedName>
</protein>
<reference evidence="1" key="3">
    <citation type="submission" date="2025-09" db="UniProtKB">
        <authorList>
            <consortium name="Ensembl"/>
        </authorList>
    </citation>
    <scope>IDENTIFICATION</scope>
</reference>
<evidence type="ECO:0000313" key="2">
    <source>
        <dbReference type="Proteomes" id="UP000694680"/>
    </source>
</evidence>
<dbReference type="Ensembl" id="ENSGWIT00000038811.1">
    <property type="protein sequence ID" value="ENSGWIP00000035601.1"/>
    <property type="gene ID" value="ENSGWIG00000018390.1"/>
</dbReference>
<dbReference type="PANTHER" id="PTHR35350:SF1">
    <property type="entry name" value="HYPOTHETICAL LOC314168"/>
    <property type="match status" value="1"/>
</dbReference>
<dbReference type="OrthoDB" id="8616706at2759"/>
<gene>
    <name evidence="1" type="primary">c22h14orf28</name>
</gene>
<sequence length="338" mass="39505">MESRFFVLNDTEELQTSDRHISSLHFESSRTLFEEIRASINNSDEEDHSFWRPVLPWGGGLTIKAGRKAVSCIPLYVRIHLKNTCTIDGFLMILYVILRDNQCFCRELAVFLGKDFVEKFLHLMDSCNYTQVKLLWILDRMSKRQYRSEVHHAALEIDLFGNEHENFTENLENLMSTTQESLCSNWNCPTRFQDLIKTTISISPPHELPQRDPIQTAVDEYFCSKLIHCSELGCNGLRELSQRAFFYSPPPFVVLNMQQWKSEELSYVPYHLALCRHRYLLEGATLFNKEEQHYSAAFQIDGCWMHYDGLRTDNLILLHKPPELLLLSSLVYVRAPDR</sequence>
<proteinExistence type="predicted"/>
<organism evidence="1 2">
    <name type="scientific">Gouania willdenowi</name>
    <name type="common">Blunt-snouted clingfish</name>
    <name type="synonym">Lepadogaster willdenowi</name>
    <dbReference type="NCBI Taxonomy" id="441366"/>
    <lineage>
        <taxon>Eukaryota</taxon>
        <taxon>Metazoa</taxon>
        <taxon>Chordata</taxon>
        <taxon>Craniata</taxon>
        <taxon>Vertebrata</taxon>
        <taxon>Euteleostomi</taxon>
        <taxon>Actinopterygii</taxon>
        <taxon>Neopterygii</taxon>
        <taxon>Teleostei</taxon>
        <taxon>Neoteleostei</taxon>
        <taxon>Acanthomorphata</taxon>
        <taxon>Ovalentaria</taxon>
        <taxon>Blenniimorphae</taxon>
        <taxon>Blenniiformes</taxon>
        <taxon>Gobiesocoidei</taxon>
        <taxon>Gobiesocidae</taxon>
        <taxon>Gobiesocinae</taxon>
        <taxon>Gouania</taxon>
    </lineage>
</organism>
<reference evidence="1" key="1">
    <citation type="submission" date="2020-06" db="EMBL/GenBank/DDBJ databases">
        <authorList>
            <consortium name="Wellcome Sanger Institute Data Sharing"/>
        </authorList>
    </citation>
    <scope>NUCLEOTIDE SEQUENCE [LARGE SCALE GENOMIC DNA]</scope>
</reference>
<keyword evidence="2" id="KW-1185">Reference proteome</keyword>
<dbReference type="InterPro" id="IPR040029">
    <property type="entry name" value="C14orf28-like"/>
</dbReference>
<dbReference type="AlphaFoldDB" id="A0A8C5GTV0"/>